<keyword evidence="2" id="KW-0472">Membrane</keyword>
<dbReference type="AlphaFoldDB" id="A0A249VX14"/>
<evidence type="ECO:0000256" key="1">
    <source>
        <dbReference type="SAM" id="Coils"/>
    </source>
</evidence>
<dbReference type="EMBL" id="LHQV01000020">
    <property type="protein sequence ID" value="OQJ97402.1"/>
    <property type="molecule type" value="Genomic_DNA"/>
</dbReference>
<dbReference type="EMBL" id="CP023247">
    <property type="protein sequence ID" value="ASZ49045.1"/>
    <property type="molecule type" value="Genomic_DNA"/>
</dbReference>
<dbReference type="InterPro" id="IPR003594">
    <property type="entry name" value="HATPase_dom"/>
</dbReference>
<keyword evidence="4" id="KW-0418">Kinase</keyword>
<protein>
    <submittedName>
        <fullName evidence="5">ATPase</fullName>
    </submittedName>
    <submittedName>
        <fullName evidence="4">Sensor histidine kinase</fullName>
    </submittedName>
</protein>
<feature type="transmembrane region" description="Helical" evidence="2">
    <location>
        <begin position="70"/>
        <end position="91"/>
    </location>
</feature>
<dbReference type="Pfam" id="PF02518">
    <property type="entry name" value="HATPase_c"/>
    <property type="match status" value="1"/>
</dbReference>
<keyword evidence="2" id="KW-0812">Transmembrane</keyword>
<keyword evidence="1" id="KW-0175">Coiled coil</keyword>
<feature type="transmembrane region" description="Helical" evidence="2">
    <location>
        <begin position="38"/>
        <end position="58"/>
    </location>
</feature>
<dbReference type="RefSeq" id="WP_005497639.1">
    <property type="nucleotide sequence ID" value="NZ_CANUIO010000047.1"/>
</dbReference>
<dbReference type="Gene3D" id="3.30.565.10">
    <property type="entry name" value="Histidine kinase-like ATPase, C-terminal domain"/>
    <property type="match status" value="1"/>
</dbReference>
<reference evidence="4" key="2">
    <citation type="submission" date="2017-09" db="EMBL/GenBank/DDBJ databases">
        <authorList>
            <person name="Ehlers B."/>
            <person name="Leendertz F.H."/>
        </authorList>
    </citation>
    <scope>NUCLEOTIDE SEQUENCE</scope>
    <source>
        <strain evidence="4">MAVP-26</strain>
    </source>
</reference>
<evidence type="ECO:0000313" key="6">
    <source>
        <dbReference type="Proteomes" id="UP000191946"/>
    </source>
</evidence>
<dbReference type="Pfam" id="PF06580">
    <property type="entry name" value="His_kinase"/>
    <property type="match status" value="1"/>
</dbReference>
<feature type="transmembrane region" description="Helical" evidence="2">
    <location>
        <begin position="12"/>
        <end position="32"/>
    </location>
</feature>
<evidence type="ECO:0000313" key="5">
    <source>
        <dbReference type="EMBL" id="OQJ97402.1"/>
    </source>
</evidence>
<feature type="domain" description="Histidine kinase" evidence="3">
    <location>
        <begin position="247"/>
        <end position="340"/>
    </location>
</feature>
<feature type="coiled-coil region" evidence="1">
    <location>
        <begin position="124"/>
        <end position="197"/>
    </location>
</feature>
<keyword evidence="2" id="KW-1133">Transmembrane helix</keyword>
<dbReference type="GO" id="GO:0016020">
    <property type="term" value="C:membrane"/>
    <property type="evidence" value="ECO:0007669"/>
    <property type="project" value="InterPro"/>
</dbReference>
<dbReference type="InterPro" id="IPR005467">
    <property type="entry name" value="His_kinase_dom"/>
</dbReference>
<name>A0A249VX14_VIBPH</name>
<keyword evidence="6" id="KW-1185">Reference proteome</keyword>
<feature type="transmembrane region" description="Helical" evidence="2">
    <location>
        <begin position="97"/>
        <end position="118"/>
    </location>
</feature>
<dbReference type="Proteomes" id="UP000191946">
    <property type="component" value="Unassembled WGS sequence"/>
</dbReference>
<dbReference type="SUPFAM" id="SSF55874">
    <property type="entry name" value="ATPase domain of HSP90 chaperone/DNA topoisomerase II/histidine kinase"/>
    <property type="match status" value="1"/>
</dbReference>
<evidence type="ECO:0000256" key="2">
    <source>
        <dbReference type="SAM" id="Phobius"/>
    </source>
</evidence>
<proteinExistence type="predicted"/>
<evidence type="ECO:0000259" key="3">
    <source>
        <dbReference type="PROSITE" id="PS50109"/>
    </source>
</evidence>
<reference evidence="5 6" key="1">
    <citation type="submission" date="2015-08" db="EMBL/GenBank/DDBJ databases">
        <title>Draft Genome Sequences of Vibrio parahaemolyticus Strains.</title>
        <authorList>
            <person name="Gonzalez-Escalona N."/>
            <person name="DePaola A."/>
        </authorList>
    </citation>
    <scope>NUCLEOTIDE SEQUENCE [LARGE SCALE GENOMIC DNA]</scope>
    <source>
        <strain evidence="5 6">CFSAN001621</strain>
    </source>
</reference>
<dbReference type="InterPro" id="IPR050640">
    <property type="entry name" value="Bact_2-comp_sensor_kinase"/>
</dbReference>
<dbReference type="GO" id="GO:0000155">
    <property type="term" value="F:phosphorelay sensor kinase activity"/>
    <property type="evidence" value="ECO:0007669"/>
    <property type="project" value="InterPro"/>
</dbReference>
<keyword evidence="4" id="KW-0808">Transferase</keyword>
<dbReference type="SMART" id="SM00387">
    <property type="entry name" value="HATPase_c"/>
    <property type="match status" value="1"/>
</dbReference>
<organism evidence="4">
    <name type="scientific">Vibrio parahaemolyticus</name>
    <dbReference type="NCBI Taxonomy" id="670"/>
    <lineage>
        <taxon>Bacteria</taxon>
        <taxon>Pseudomonadati</taxon>
        <taxon>Pseudomonadota</taxon>
        <taxon>Gammaproteobacteria</taxon>
        <taxon>Vibrionales</taxon>
        <taxon>Vibrionaceae</taxon>
        <taxon>Vibrio</taxon>
    </lineage>
</organism>
<dbReference type="InterPro" id="IPR036890">
    <property type="entry name" value="HATPase_C_sf"/>
</dbReference>
<dbReference type="PANTHER" id="PTHR34220:SF9">
    <property type="entry name" value="SIGNAL TRANSDUCTION HISTIDINE KINASE INTERNAL REGION DOMAIN-CONTAINING PROTEIN"/>
    <property type="match status" value="1"/>
</dbReference>
<dbReference type="InterPro" id="IPR010559">
    <property type="entry name" value="Sig_transdc_His_kin_internal"/>
</dbReference>
<accession>A0A249VX14</accession>
<sequence>MCSAKSMVASGWQRSVVVTTLFCLFISGMTLSVWGGPYYVHVLVSFGFGYSALFFSWLIDKLFPTIPRMLEIALSLTACLLFGVINAQFWLGEYFGISGMLPVLLMGLLFSGMCYFYFHSREKEAIAQRELESIKRENAEQERALLLSQLKQMQSQIEPHFLFNTLANISALMSQDVDKAKQMLDQLTALLRATLKNSREEHTTVENEITLIDAYLGIQKIRLGERLSYTIEVQEGLGNTELPPMMLQPLVENAIIHGIEPKREGGEVQLLIKQEKQLLQIEVKDTGVGLSHVSNHSGSGIGLSNLKQRVDALFAGKGQVSISESSEGGVSVRLSWPMISKEQ</sequence>
<evidence type="ECO:0000313" key="4">
    <source>
        <dbReference type="EMBL" id="ASZ49045.1"/>
    </source>
</evidence>
<dbReference type="PROSITE" id="PS50109">
    <property type="entry name" value="HIS_KIN"/>
    <property type="match status" value="1"/>
</dbReference>
<dbReference type="PANTHER" id="PTHR34220">
    <property type="entry name" value="SENSOR HISTIDINE KINASE YPDA"/>
    <property type="match status" value="1"/>
</dbReference>
<gene>
    <name evidence="5" type="ORF">AKG60_21300</name>
    <name evidence="4" type="ORF">YA91_00095</name>
</gene>